<dbReference type="InterPro" id="IPR011990">
    <property type="entry name" value="TPR-like_helical_dom_sf"/>
</dbReference>
<sequence>MRVEIDLLDGFAVRVDGRSVPAEEWRRRKAAALIKLLALSPRRVMHREQVIDALWPGTGIDNAAPRLHKAAHYARRSLGDPRALVLTGDTVSLFPDAEVAVDVEVFERCARRSLAAPGAPGNAEMLGGNAEVRGTADGPANTDGPADTDVAAAAATAADLWAGDLLPEDPYEAWLEGPRERLHQLHQEVLRRAGRWEDLARAEPADEDASLAIARKLADHGDRRGALRQLERLERALRSELGVTPSPAVATLRAELLAIDVPQSEGQRRQARPPLGRDPELGRIDRLIVAAGAGQGRTLFVSGPAGIGKTVVLRWLDRRAEERGLRVGFGTAAAIEGAWPYAPVLEALADLCRRHPALLDGLADEYRVEIEGALRGASPDWDGESRHQRLFVSAAELLRLASSSGGALLVVDDAHDADEASLRLLHYLSRAAVGERIVIVVAHRPWPLRPAMDAMRRSLIGRGTSVPLDLGPLADEDIRRLAGRAVGEDQVLLERVVKLAGGNPFAAVELARTAGAGDDRAGPMGALVLRGLGGEATAALTRVAVLGGAFDTDEYVAMSGVGEARAYALLDDTLAAGAIERTTSGYRFRHSLVRDVVLDGLPPHRLLPLHRQAAEALRGLGASPARIGYQLLQAGDVGAAAPFLLQAARTDAAIGAYRDALALIDTVRQEVRDPERGPMLALRADMLMATGDAGAILAYREALGATHDEAAQRRLLPRLARAATFAGDYATAAEALDGLELDGSADDAALLLQRGILSYLTGDLPAAEAAADEARRRIGVADAGDWRMYDLISLQGLVAHLRGEWFGRLAVELRAGAQRPDLARSMFDSHLCVAEFLLYGPTPHAEVLALAAALRESARRSGVLRAVAFATALRGEAALLSGDLALAESELTEAAQLHHDIGSTAGEAHSLQRLAEVRLEQGDRAEAMRLLHRALPLARWSSIALHLLQRVYGTMIRAASDVDSARAVVDQATAALGQEDACTFCAIMLAVPAAAACADAGDLDDARRHLAAAEKSAALWKGTAWQAAIAEARAHLQSAEGDRDGARRGLLEAAELFAAAGQPLDADRCLT</sequence>
<evidence type="ECO:0000313" key="5">
    <source>
        <dbReference type="Proteomes" id="UP001501319"/>
    </source>
</evidence>
<reference evidence="5" key="1">
    <citation type="journal article" date="2019" name="Int. J. Syst. Evol. Microbiol.">
        <title>The Global Catalogue of Microorganisms (GCM) 10K type strain sequencing project: providing services to taxonomists for standard genome sequencing and annotation.</title>
        <authorList>
            <consortium name="The Broad Institute Genomics Platform"/>
            <consortium name="The Broad Institute Genome Sequencing Center for Infectious Disease"/>
            <person name="Wu L."/>
            <person name="Ma J."/>
        </authorList>
    </citation>
    <scope>NUCLEOTIDE SEQUENCE [LARGE SCALE GENOMIC DNA]</scope>
    <source>
        <strain evidence="5">JCM 14306</strain>
    </source>
</reference>
<proteinExistence type="predicted"/>
<dbReference type="EMBL" id="BAAANE010000007">
    <property type="protein sequence ID" value="GAA1643289.1"/>
    <property type="molecule type" value="Genomic_DNA"/>
</dbReference>
<organism evidence="4 5">
    <name type="scientific">Kribbella alba</name>
    <dbReference type="NCBI Taxonomy" id="190197"/>
    <lineage>
        <taxon>Bacteria</taxon>
        <taxon>Bacillati</taxon>
        <taxon>Actinomycetota</taxon>
        <taxon>Actinomycetes</taxon>
        <taxon>Propionibacteriales</taxon>
        <taxon>Kribbellaceae</taxon>
        <taxon>Kribbella</taxon>
    </lineage>
</organism>
<dbReference type="InterPro" id="IPR036388">
    <property type="entry name" value="WH-like_DNA-bd_sf"/>
</dbReference>
<keyword evidence="1" id="KW-0547">Nucleotide-binding</keyword>
<dbReference type="InterPro" id="IPR016032">
    <property type="entry name" value="Sig_transdc_resp-reg_C-effctor"/>
</dbReference>
<dbReference type="SUPFAM" id="SSF52540">
    <property type="entry name" value="P-loop containing nucleoside triphosphate hydrolases"/>
    <property type="match status" value="1"/>
</dbReference>
<dbReference type="Pfam" id="PF03704">
    <property type="entry name" value="BTAD"/>
    <property type="match status" value="1"/>
</dbReference>
<comment type="caution">
    <text evidence="4">The sequence shown here is derived from an EMBL/GenBank/DDBJ whole genome shotgun (WGS) entry which is preliminary data.</text>
</comment>
<dbReference type="InterPro" id="IPR027417">
    <property type="entry name" value="P-loop_NTPase"/>
</dbReference>
<evidence type="ECO:0000256" key="1">
    <source>
        <dbReference type="ARBA" id="ARBA00022741"/>
    </source>
</evidence>
<accession>A0ABN2FEP1</accession>
<protein>
    <recommendedName>
        <fullName evidence="3">Bacterial transcriptional activator domain-containing protein</fullName>
    </recommendedName>
</protein>
<gene>
    <name evidence="4" type="ORF">GCM10009744_36870</name>
</gene>
<dbReference type="InterPro" id="IPR041664">
    <property type="entry name" value="AAA_16"/>
</dbReference>
<dbReference type="Pfam" id="PF13191">
    <property type="entry name" value="AAA_16"/>
    <property type="match status" value="1"/>
</dbReference>
<dbReference type="PANTHER" id="PTHR16305:SF35">
    <property type="entry name" value="TRANSCRIPTIONAL ACTIVATOR DOMAIN"/>
    <property type="match status" value="1"/>
</dbReference>
<dbReference type="SMART" id="SM01043">
    <property type="entry name" value="BTAD"/>
    <property type="match status" value="1"/>
</dbReference>
<evidence type="ECO:0000256" key="2">
    <source>
        <dbReference type="ARBA" id="ARBA00022840"/>
    </source>
</evidence>
<evidence type="ECO:0000259" key="3">
    <source>
        <dbReference type="SMART" id="SM01043"/>
    </source>
</evidence>
<keyword evidence="2" id="KW-0067">ATP-binding</keyword>
<dbReference type="Gene3D" id="1.25.40.10">
    <property type="entry name" value="Tetratricopeptide repeat domain"/>
    <property type="match status" value="2"/>
</dbReference>
<name>A0ABN2FEP1_9ACTN</name>
<evidence type="ECO:0000313" key="4">
    <source>
        <dbReference type="EMBL" id="GAA1643289.1"/>
    </source>
</evidence>
<dbReference type="SUPFAM" id="SSF46894">
    <property type="entry name" value="C-terminal effector domain of the bipartite response regulators"/>
    <property type="match status" value="1"/>
</dbReference>
<dbReference type="Gene3D" id="1.10.10.10">
    <property type="entry name" value="Winged helix-like DNA-binding domain superfamily/Winged helix DNA-binding domain"/>
    <property type="match status" value="1"/>
</dbReference>
<dbReference type="SUPFAM" id="SSF48452">
    <property type="entry name" value="TPR-like"/>
    <property type="match status" value="2"/>
</dbReference>
<dbReference type="PANTHER" id="PTHR16305">
    <property type="entry name" value="TESTICULAR SOLUBLE ADENYLYL CYCLASE"/>
    <property type="match status" value="1"/>
</dbReference>
<dbReference type="RefSeq" id="WP_344112839.1">
    <property type="nucleotide sequence ID" value="NZ_BAAANE010000007.1"/>
</dbReference>
<dbReference type="InterPro" id="IPR005158">
    <property type="entry name" value="BTAD"/>
</dbReference>
<feature type="domain" description="Bacterial transcriptional activator" evidence="3">
    <location>
        <begin position="101"/>
        <end position="257"/>
    </location>
</feature>
<dbReference type="Proteomes" id="UP001501319">
    <property type="component" value="Unassembled WGS sequence"/>
</dbReference>
<keyword evidence="5" id="KW-1185">Reference proteome</keyword>